<dbReference type="RefSeq" id="WP_143016209.1">
    <property type="nucleotide sequence ID" value="NZ_BKAE01000025.1"/>
</dbReference>
<proteinExistence type="predicted"/>
<feature type="transmembrane region" description="Helical" evidence="2">
    <location>
        <begin position="45"/>
        <end position="69"/>
    </location>
</feature>
<name>A0A1H0FAR1_9ACTN</name>
<dbReference type="EMBL" id="FNIC01000005">
    <property type="protein sequence ID" value="SDN91681.1"/>
    <property type="molecule type" value="Genomic_DNA"/>
</dbReference>
<organism evidence="3 4">
    <name type="scientific">Nocardioides szechwanensis</name>
    <dbReference type="NCBI Taxonomy" id="1005944"/>
    <lineage>
        <taxon>Bacteria</taxon>
        <taxon>Bacillati</taxon>
        <taxon>Actinomycetota</taxon>
        <taxon>Actinomycetes</taxon>
        <taxon>Propionibacteriales</taxon>
        <taxon>Nocardioidaceae</taxon>
        <taxon>Nocardioides</taxon>
    </lineage>
</organism>
<evidence type="ECO:0000256" key="1">
    <source>
        <dbReference type="SAM" id="MobiDB-lite"/>
    </source>
</evidence>
<dbReference type="STRING" id="1005944.SAMN05192576_2978"/>
<evidence type="ECO:0000256" key="2">
    <source>
        <dbReference type="SAM" id="Phobius"/>
    </source>
</evidence>
<evidence type="ECO:0000313" key="4">
    <source>
        <dbReference type="Proteomes" id="UP000199004"/>
    </source>
</evidence>
<sequence length="187" mass="19513">MSTTTTPASGARTGSLNAGALPRAGTRSGSGAAPLKNNYSQLLQLVLFWMGAILMPTGIIVILLGYYGVANAVFDFDREAYAYSGGFLGLALTFCGGFLYFGAWLARIADDNRAASKRLADTLLVLADVTSRSAALSEKGVDTSALPVVAGNGTTIHRRDCALIAHREDLAPAGDNPNLTACRVCKP</sequence>
<feature type="transmembrane region" description="Helical" evidence="2">
    <location>
        <begin position="81"/>
        <end position="106"/>
    </location>
</feature>
<protein>
    <submittedName>
        <fullName evidence="3">Uncharacterized protein</fullName>
    </submittedName>
</protein>
<evidence type="ECO:0000313" key="3">
    <source>
        <dbReference type="EMBL" id="SDN91681.1"/>
    </source>
</evidence>
<gene>
    <name evidence="3" type="ORF">SAMN05192576_2978</name>
</gene>
<keyword evidence="2" id="KW-0472">Membrane</keyword>
<feature type="compositionally biased region" description="Polar residues" evidence="1">
    <location>
        <begin position="1"/>
        <end position="16"/>
    </location>
</feature>
<dbReference type="OrthoDB" id="3874005at2"/>
<dbReference type="Proteomes" id="UP000199004">
    <property type="component" value="Unassembled WGS sequence"/>
</dbReference>
<keyword evidence="2" id="KW-0812">Transmembrane</keyword>
<keyword evidence="4" id="KW-1185">Reference proteome</keyword>
<accession>A0A1H0FAR1</accession>
<reference evidence="3 4" key="1">
    <citation type="submission" date="2016-10" db="EMBL/GenBank/DDBJ databases">
        <authorList>
            <person name="de Groot N.N."/>
        </authorList>
    </citation>
    <scope>NUCLEOTIDE SEQUENCE [LARGE SCALE GENOMIC DNA]</scope>
    <source>
        <strain evidence="3 4">CGMCC 1.11147</strain>
    </source>
</reference>
<keyword evidence="2" id="KW-1133">Transmembrane helix</keyword>
<feature type="region of interest" description="Disordered" evidence="1">
    <location>
        <begin position="1"/>
        <end position="25"/>
    </location>
</feature>
<dbReference type="AlphaFoldDB" id="A0A1H0FAR1"/>